<protein>
    <submittedName>
        <fullName evidence="1">Uncharacterized protein</fullName>
    </submittedName>
</protein>
<organism evidence="1 2">
    <name type="scientific">Photorhabdus bodei</name>
    <dbReference type="NCBI Taxonomy" id="2029681"/>
    <lineage>
        <taxon>Bacteria</taxon>
        <taxon>Pseudomonadati</taxon>
        <taxon>Pseudomonadota</taxon>
        <taxon>Gammaproteobacteria</taxon>
        <taxon>Enterobacterales</taxon>
        <taxon>Morganellaceae</taxon>
        <taxon>Photorhabdus</taxon>
    </lineage>
</organism>
<name>A0A329XE45_9GAMM</name>
<evidence type="ECO:0000313" key="2">
    <source>
        <dbReference type="Proteomes" id="UP000250919"/>
    </source>
</evidence>
<comment type="caution">
    <text evidence="1">The sequence shown here is derived from an EMBL/GenBank/DDBJ whole genome shotgun (WGS) entry which is preliminary data.</text>
</comment>
<evidence type="ECO:0000313" key="1">
    <source>
        <dbReference type="EMBL" id="RAX13862.1"/>
    </source>
</evidence>
<dbReference type="EMBL" id="NSCM01000003">
    <property type="protein sequence ID" value="RAX13862.1"/>
    <property type="molecule type" value="Genomic_DNA"/>
</dbReference>
<reference evidence="1 2" key="1">
    <citation type="journal article" date="2018" name="Int. J. Syst. Evol. Microbiol.">
        <title>Whole-genome-based revisit of Photorhabdus phylogeny: proposal for the elevation of most Photorhabdus subspecies to the species level and description of one novel species Photorhabdus bodei sp. nov., and one novel subspecies Photorhabdus laumondii subsp. clarkei subsp. nov.</title>
        <authorList>
            <person name="Machado R.A.R."/>
            <person name="Wuthrich D."/>
            <person name="Kuhnert P."/>
            <person name="Arce C.C.M."/>
            <person name="Thonen L."/>
            <person name="Ruiz C."/>
            <person name="Zhang X."/>
            <person name="Robert C.A.M."/>
            <person name="Karimi J."/>
            <person name="Kamali S."/>
            <person name="Ma J."/>
            <person name="Bruggmann R."/>
            <person name="Erb M."/>
        </authorList>
    </citation>
    <scope>NUCLEOTIDE SEQUENCE [LARGE SCALE GENOMIC DNA]</scope>
    <source>
        <strain evidence="1 2">LJ24-63</strain>
    </source>
</reference>
<dbReference type="GeneID" id="88804938"/>
<dbReference type="RefSeq" id="WP_112894230.1">
    <property type="nucleotide sequence ID" value="NZ_CAWNYH010000003.1"/>
</dbReference>
<accession>A0A329XE45</accession>
<dbReference type="Proteomes" id="UP000250919">
    <property type="component" value="Unassembled WGS sequence"/>
</dbReference>
<proteinExistence type="predicted"/>
<sequence length="474" mass="54284">MIFSDYFNLDNNQLSLDFVDIPLDTDLCLFIDPTAIRGLKSEWGQDLIECLQDYFSKILEKIKEGDDETAFYLLSSLRESNSFHLGYSKGKSGGKALGDKSADEILISLKSSNAAKSGLLKDLEDTALTIDGVASDRISDSVCNILKLFFIEYTQHISKFYGVKLEESEKIKVWDDEKNKWISKKFLLPRGVDGSVILIPKILARYGIAYSHKTFYNRYIMPSLRNEHLSLNSALVETLKSGKRRVTRKRLLDEYGASKPFIESQIAKFTSSLNEYREEMTLNPPPPLKHRDFQEINKIEPFKLSELTKELLSYVKGVDGNKYFSSLKKILPFIFYPSLIYPIVLGSNNEIFRLSYLNESRQGFFFELSVFGIESERVIFYFYNDISNDNVIDTMIKDLDINKVQLGIIFCRGADGKVNKRLKDLSVLEKNYILIIDDNGFDNLVDEYLKGGDQSFESIRSIFRDITRLCPAIG</sequence>
<gene>
    <name evidence="1" type="ORF">CKY02_03330</name>
</gene>
<dbReference type="AlphaFoldDB" id="A0A329XE45"/>